<dbReference type="OrthoDB" id="10484476at2759"/>
<dbReference type="AlphaFoldDB" id="A0A6P4FQT1"/>
<dbReference type="Proteomes" id="UP001652680">
    <property type="component" value="Unassembled WGS sequence"/>
</dbReference>
<proteinExistence type="predicted"/>
<accession>A0A6P4FQT1</accession>
<sequence>MQVYLSTNNTARIRTSRRNWKQDYFPCTAEGTGNYRPRPLSCYVHFIGQTVFKNRRIIICRMAASLDEKKQIQPELIDHCTIDLGETENKIEKVDFCMNRARLAFLHAETVEDPVQNSTLKSKSVELPSEDLHPWLKCCGRNFMRSIFSLQPKQNPRPGFTRRRRGMFPLGSQSAP</sequence>
<dbReference type="GeneID" id="108053869"/>
<evidence type="ECO:0000313" key="3">
    <source>
        <dbReference type="Proteomes" id="UP001652680"/>
    </source>
</evidence>
<organism evidence="4">
    <name type="scientific">Drosophila rhopaloa</name>
    <name type="common">Fruit fly</name>
    <dbReference type="NCBI Taxonomy" id="1041015"/>
    <lineage>
        <taxon>Eukaryota</taxon>
        <taxon>Metazoa</taxon>
        <taxon>Ecdysozoa</taxon>
        <taxon>Arthropoda</taxon>
        <taxon>Hexapoda</taxon>
        <taxon>Insecta</taxon>
        <taxon>Pterygota</taxon>
        <taxon>Neoptera</taxon>
        <taxon>Endopterygota</taxon>
        <taxon>Diptera</taxon>
        <taxon>Brachycera</taxon>
        <taxon>Muscomorpha</taxon>
        <taxon>Ephydroidea</taxon>
        <taxon>Drosophilidae</taxon>
        <taxon>Drosophila</taxon>
        <taxon>Sophophora</taxon>
    </lineage>
</organism>
<protein>
    <submittedName>
        <fullName evidence="4">Uncharacterized protein LOC108053869</fullName>
    </submittedName>
</protein>
<evidence type="ECO:0000313" key="4">
    <source>
        <dbReference type="RefSeq" id="XP_016992077.1"/>
    </source>
</evidence>
<evidence type="ECO:0000313" key="2">
    <source>
        <dbReference type="EnsemblMetazoa" id="XP_016992077.1"/>
    </source>
</evidence>
<name>A0A6P4FQT1_DRORH</name>
<dbReference type="EnsemblMetazoa" id="XM_017136588.2">
    <property type="protein sequence ID" value="XP_016992077.1"/>
    <property type="gene ID" value="LOC108053869"/>
</dbReference>
<reference evidence="3" key="1">
    <citation type="journal article" date="2021" name="Elife">
        <title>Highly contiguous assemblies of 101 drosophilid genomes.</title>
        <authorList>
            <person name="Kim B.Y."/>
            <person name="Wang J.R."/>
            <person name="Miller D.E."/>
            <person name="Barmina O."/>
            <person name="Delaney E."/>
            <person name="Thompson A."/>
            <person name="Comeault A.A."/>
            <person name="Peede D."/>
            <person name="D'Agostino E.R."/>
            <person name="Pelaez J."/>
            <person name="Aguilar J.M."/>
            <person name="Haji D."/>
            <person name="Matsunaga T."/>
            <person name="Armstrong E.E."/>
            <person name="Zych M."/>
            <person name="Ogawa Y."/>
            <person name="Stamenkovic-Radak M."/>
            <person name="Jelic M."/>
            <person name="Veselinovic M.S."/>
            <person name="Tanaskovic M."/>
            <person name="Eric P."/>
            <person name="Gao J.J."/>
            <person name="Katoh T.K."/>
            <person name="Toda M.J."/>
            <person name="Watabe H."/>
            <person name="Watada M."/>
            <person name="Davis J.S."/>
            <person name="Moyle L.C."/>
            <person name="Manoli G."/>
            <person name="Bertolini E."/>
            <person name="Kostal V."/>
            <person name="Hawley R.S."/>
            <person name="Takahashi A."/>
            <person name="Jones C.D."/>
            <person name="Price D.K."/>
            <person name="Whiteman N."/>
            <person name="Kopp A."/>
            <person name="Matute D.R."/>
            <person name="Petrov D.A."/>
        </authorList>
    </citation>
    <scope>NUCLEOTIDE SEQUENCE [LARGE SCALE GENOMIC DNA]</scope>
</reference>
<evidence type="ECO:0000256" key="1">
    <source>
        <dbReference type="SAM" id="MobiDB-lite"/>
    </source>
</evidence>
<reference evidence="2" key="3">
    <citation type="submission" date="2025-05" db="UniProtKB">
        <authorList>
            <consortium name="EnsemblMetazoa"/>
        </authorList>
    </citation>
    <scope>IDENTIFICATION</scope>
</reference>
<feature type="region of interest" description="Disordered" evidence="1">
    <location>
        <begin position="153"/>
        <end position="176"/>
    </location>
</feature>
<dbReference type="RefSeq" id="XP_016992077.1">
    <property type="nucleotide sequence ID" value="XM_017136588.1"/>
</dbReference>
<gene>
    <name evidence="4" type="primary">LOC108053869</name>
    <name evidence="2" type="synonym">108053869</name>
</gene>
<keyword evidence="3" id="KW-1185">Reference proteome</keyword>
<reference evidence="4" key="2">
    <citation type="submission" date="2025-04" db="UniProtKB">
        <authorList>
            <consortium name="RefSeq"/>
        </authorList>
    </citation>
    <scope>IDENTIFICATION</scope>
</reference>